<accession>A0A2I0TW84</accession>
<dbReference type="EMBL" id="KZ506873">
    <property type="protein sequence ID" value="PKU38078.1"/>
    <property type="molecule type" value="Genomic_DNA"/>
</dbReference>
<gene>
    <name evidence="2" type="ORF">llap_11617</name>
</gene>
<sequence length="91" mass="10174">MVGSWNKGQLGAGPTQPGKRTARDWPDHRAADIAMTCLLLDYPTPFLLLEPFGFAEIRKEQCRQAVSTLEAYRLGDAVGEQDRINYHKGLN</sequence>
<keyword evidence="3" id="KW-1185">Reference proteome</keyword>
<protein>
    <submittedName>
        <fullName evidence="2">Uncharacterized protein</fullName>
    </submittedName>
</protein>
<evidence type="ECO:0000256" key="1">
    <source>
        <dbReference type="SAM" id="MobiDB-lite"/>
    </source>
</evidence>
<evidence type="ECO:0000313" key="3">
    <source>
        <dbReference type="Proteomes" id="UP000233556"/>
    </source>
</evidence>
<name>A0A2I0TW84_LIMLA</name>
<reference evidence="3" key="1">
    <citation type="submission" date="2017-11" db="EMBL/GenBank/DDBJ databases">
        <authorList>
            <person name="Lima N.C."/>
            <person name="Parody-Merino A.M."/>
            <person name="Battley P.F."/>
            <person name="Fidler A.E."/>
            <person name="Prosdocimi F."/>
        </authorList>
    </citation>
    <scope>NUCLEOTIDE SEQUENCE [LARGE SCALE GENOMIC DNA]</scope>
</reference>
<proteinExistence type="predicted"/>
<dbReference type="Proteomes" id="UP000233556">
    <property type="component" value="Unassembled WGS sequence"/>
</dbReference>
<reference evidence="3" key="2">
    <citation type="submission" date="2017-12" db="EMBL/GenBank/DDBJ databases">
        <title>Genome sequence of the Bar-tailed Godwit (Limosa lapponica baueri).</title>
        <authorList>
            <person name="Lima N.C.B."/>
            <person name="Parody-Merino A.M."/>
            <person name="Battley P.F."/>
            <person name="Fidler A.E."/>
            <person name="Prosdocimi F."/>
        </authorList>
    </citation>
    <scope>NUCLEOTIDE SEQUENCE [LARGE SCALE GENOMIC DNA]</scope>
</reference>
<feature type="region of interest" description="Disordered" evidence="1">
    <location>
        <begin position="1"/>
        <end position="25"/>
    </location>
</feature>
<organism evidence="2 3">
    <name type="scientific">Limosa lapponica baueri</name>
    <dbReference type="NCBI Taxonomy" id="1758121"/>
    <lineage>
        <taxon>Eukaryota</taxon>
        <taxon>Metazoa</taxon>
        <taxon>Chordata</taxon>
        <taxon>Craniata</taxon>
        <taxon>Vertebrata</taxon>
        <taxon>Euteleostomi</taxon>
        <taxon>Archelosauria</taxon>
        <taxon>Archosauria</taxon>
        <taxon>Dinosauria</taxon>
        <taxon>Saurischia</taxon>
        <taxon>Theropoda</taxon>
        <taxon>Coelurosauria</taxon>
        <taxon>Aves</taxon>
        <taxon>Neognathae</taxon>
        <taxon>Neoaves</taxon>
        <taxon>Charadriiformes</taxon>
        <taxon>Scolopacidae</taxon>
        <taxon>Limosa</taxon>
    </lineage>
</organism>
<evidence type="ECO:0000313" key="2">
    <source>
        <dbReference type="EMBL" id="PKU38078.1"/>
    </source>
</evidence>
<dbReference type="AlphaFoldDB" id="A0A2I0TW84"/>